<sequence length="266" mass="30656">MRLFVTIYVLIFLGLSSCHRANKGVSFSAIRFHCAYTSNPIDFYQPYFDTLQFYMSKVKPDLISFEETEFTDSCLKHIESEGYQFMPVNTLKEDTQIKFSPIAIKKKSFDFLASSYYIYRNKTLQENKNMLTWYQLKNKHSGHIFYFFRLQLQDTIPSYHSKQIAFDLLKRIDEISAGVPVILMGDFKDSNVTVKKLLTDDWKGVYALSDVKTTNKNMEFLVNDFLKIVSFDAGAANDSLINKLVVRFSFSTGKIGKNTSGAIIPE</sequence>
<dbReference type="Proteomes" id="UP000319040">
    <property type="component" value="Unassembled WGS sequence"/>
</dbReference>
<name>A0A521CII8_SACCC</name>
<reference evidence="1 2" key="1">
    <citation type="submission" date="2017-05" db="EMBL/GenBank/DDBJ databases">
        <authorList>
            <person name="Varghese N."/>
            <person name="Submissions S."/>
        </authorList>
    </citation>
    <scope>NUCLEOTIDE SEQUENCE [LARGE SCALE GENOMIC DNA]</scope>
    <source>
        <strain evidence="1 2">DSM 27040</strain>
    </source>
</reference>
<gene>
    <name evidence="1" type="ORF">SAMN06265379_103117</name>
</gene>
<dbReference type="EMBL" id="FXTB01000003">
    <property type="protein sequence ID" value="SMO58561.1"/>
    <property type="molecule type" value="Genomic_DNA"/>
</dbReference>
<evidence type="ECO:0000313" key="1">
    <source>
        <dbReference type="EMBL" id="SMO58561.1"/>
    </source>
</evidence>
<protein>
    <recommendedName>
        <fullName evidence="3">Endonuclease/Exonuclease/phosphatase family protein</fullName>
    </recommendedName>
</protein>
<dbReference type="Gene3D" id="3.60.10.10">
    <property type="entry name" value="Endonuclease/exonuclease/phosphatase"/>
    <property type="match status" value="1"/>
</dbReference>
<evidence type="ECO:0000313" key="2">
    <source>
        <dbReference type="Proteomes" id="UP000319040"/>
    </source>
</evidence>
<dbReference type="AlphaFoldDB" id="A0A521CII8"/>
<accession>A0A521CII8</accession>
<organism evidence="1 2">
    <name type="scientific">Saccharicrinis carchari</name>
    <dbReference type="NCBI Taxonomy" id="1168039"/>
    <lineage>
        <taxon>Bacteria</taxon>
        <taxon>Pseudomonadati</taxon>
        <taxon>Bacteroidota</taxon>
        <taxon>Bacteroidia</taxon>
        <taxon>Marinilabiliales</taxon>
        <taxon>Marinilabiliaceae</taxon>
        <taxon>Saccharicrinis</taxon>
    </lineage>
</organism>
<evidence type="ECO:0008006" key="3">
    <source>
        <dbReference type="Google" id="ProtNLM"/>
    </source>
</evidence>
<keyword evidence="2" id="KW-1185">Reference proteome</keyword>
<proteinExistence type="predicted"/>
<dbReference type="PROSITE" id="PS51257">
    <property type="entry name" value="PROKAR_LIPOPROTEIN"/>
    <property type="match status" value="1"/>
</dbReference>
<dbReference type="InterPro" id="IPR036691">
    <property type="entry name" value="Endo/exonu/phosph_ase_sf"/>
</dbReference>
<dbReference type="SUPFAM" id="SSF56219">
    <property type="entry name" value="DNase I-like"/>
    <property type="match status" value="1"/>
</dbReference>